<protein>
    <submittedName>
        <fullName evidence="2">Uncharacterized protein</fullName>
    </submittedName>
</protein>
<dbReference type="EMBL" id="MU826828">
    <property type="protein sequence ID" value="KAJ7374254.1"/>
    <property type="molecule type" value="Genomic_DNA"/>
</dbReference>
<name>A0A9W9Z4J3_9CNID</name>
<dbReference type="Proteomes" id="UP001163046">
    <property type="component" value="Unassembled WGS sequence"/>
</dbReference>
<feature type="compositionally biased region" description="Polar residues" evidence="1">
    <location>
        <begin position="44"/>
        <end position="59"/>
    </location>
</feature>
<organism evidence="2 3">
    <name type="scientific">Desmophyllum pertusum</name>
    <dbReference type="NCBI Taxonomy" id="174260"/>
    <lineage>
        <taxon>Eukaryota</taxon>
        <taxon>Metazoa</taxon>
        <taxon>Cnidaria</taxon>
        <taxon>Anthozoa</taxon>
        <taxon>Hexacorallia</taxon>
        <taxon>Scleractinia</taxon>
        <taxon>Caryophylliina</taxon>
        <taxon>Caryophylliidae</taxon>
        <taxon>Desmophyllum</taxon>
    </lineage>
</organism>
<feature type="region of interest" description="Disordered" evidence="1">
    <location>
        <begin position="22"/>
        <end position="74"/>
    </location>
</feature>
<comment type="caution">
    <text evidence="2">The sequence shown here is derived from an EMBL/GenBank/DDBJ whole genome shotgun (WGS) entry which is preliminary data.</text>
</comment>
<keyword evidence="3" id="KW-1185">Reference proteome</keyword>
<evidence type="ECO:0000313" key="2">
    <source>
        <dbReference type="EMBL" id="KAJ7374254.1"/>
    </source>
</evidence>
<sequence length="111" mass="12308">MIQKISQPQVMRQAISLTLLWPPATDNSHTDSPDPPDPELNRLSDISSDFDSADRSSGTKPRLREEGEDASAQPHLMVVHVTQEGAQEKHSVHDDVSCATCVTTRKLEFSR</sequence>
<evidence type="ECO:0000313" key="3">
    <source>
        <dbReference type="Proteomes" id="UP001163046"/>
    </source>
</evidence>
<evidence type="ECO:0000256" key="1">
    <source>
        <dbReference type="SAM" id="MobiDB-lite"/>
    </source>
</evidence>
<proteinExistence type="predicted"/>
<gene>
    <name evidence="2" type="ORF">OS493_007334</name>
</gene>
<accession>A0A9W9Z4J3</accession>
<reference evidence="2" key="1">
    <citation type="submission" date="2023-01" db="EMBL/GenBank/DDBJ databases">
        <title>Genome assembly of the deep-sea coral Lophelia pertusa.</title>
        <authorList>
            <person name="Herrera S."/>
            <person name="Cordes E."/>
        </authorList>
    </citation>
    <scope>NUCLEOTIDE SEQUENCE</scope>
    <source>
        <strain evidence="2">USNM1676648</strain>
        <tissue evidence="2">Polyp</tissue>
    </source>
</reference>
<dbReference type="AlphaFoldDB" id="A0A9W9Z4J3"/>